<evidence type="ECO:0000313" key="2">
    <source>
        <dbReference type="EMBL" id="SOE02096.1"/>
    </source>
</evidence>
<protein>
    <recommendedName>
        <fullName evidence="4">PH domain-containing protein</fullName>
    </recommendedName>
</protein>
<keyword evidence="1" id="KW-1133">Transmembrane helix</keyword>
<dbReference type="AlphaFoldDB" id="A0A286H3Q8"/>
<reference evidence="3" key="1">
    <citation type="submission" date="2017-09" db="EMBL/GenBank/DDBJ databases">
        <authorList>
            <person name="Varghese N."/>
            <person name="Submissions S."/>
        </authorList>
    </citation>
    <scope>NUCLEOTIDE SEQUENCE [LARGE SCALE GENOMIC DNA]</scope>
    <source>
        <strain evidence="3">DSM 44270</strain>
    </source>
</reference>
<dbReference type="EMBL" id="OCNK01000004">
    <property type="protein sequence ID" value="SOE02096.1"/>
    <property type="molecule type" value="Genomic_DNA"/>
</dbReference>
<dbReference type="Proteomes" id="UP000219482">
    <property type="component" value="Unassembled WGS sequence"/>
</dbReference>
<keyword evidence="3" id="KW-1185">Reference proteome</keyword>
<sequence length="185" mass="20170">MRAARERDLHLEQVRAYRFLAGQGPKRRATSVPAPLRYWQYDLPRVTPVLFTVVVVVIWLAVFAWGGGRAALLDEAPLALGLGLLVLLCNVGRLTISAHGMSLDVGATRTPPSGVVPLVLVRGVRLGHPPEDWPTAARRGGWLPGRTRVSVRHGSVDGGTEETVTRWVRDPDAFAKALGRPLPRP</sequence>
<accession>A0A286H3Q8</accession>
<feature type="transmembrane region" description="Helical" evidence="1">
    <location>
        <begin position="78"/>
        <end position="96"/>
    </location>
</feature>
<keyword evidence="1" id="KW-0812">Transmembrane</keyword>
<gene>
    <name evidence="2" type="ORF">SAMN06272739_3348</name>
</gene>
<proteinExistence type="predicted"/>
<evidence type="ECO:0000313" key="3">
    <source>
        <dbReference type="Proteomes" id="UP000219482"/>
    </source>
</evidence>
<organism evidence="2 3">
    <name type="scientific">Blastococcus haudaquaticus</name>
    <dbReference type="NCBI Taxonomy" id="1938745"/>
    <lineage>
        <taxon>Bacteria</taxon>
        <taxon>Bacillati</taxon>
        <taxon>Actinomycetota</taxon>
        <taxon>Actinomycetes</taxon>
        <taxon>Geodermatophilales</taxon>
        <taxon>Geodermatophilaceae</taxon>
        <taxon>Blastococcus</taxon>
    </lineage>
</organism>
<evidence type="ECO:0000256" key="1">
    <source>
        <dbReference type="SAM" id="Phobius"/>
    </source>
</evidence>
<feature type="transmembrane region" description="Helical" evidence="1">
    <location>
        <begin position="46"/>
        <end position="66"/>
    </location>
</feature>
<evidence type="ECO:0008006" key="4">
    <source>
        <dbReference type="Google" id="ProtNLM"/>
    </source>
</evidence>
<keyword evidence="1" id="KW-0472">Membrane</keyword>
<name>A0A286H3Q8_9ACTN</name>